<dbReference type="FunFam" id="3.40.50.720:FF:000084">
    <property type="entry name" value="Short-chain dehydrogenase reductase"/>
    <property type="match status" value="1"/>
</dbReference>
<dbReference type="RefSeq" id="WP_052064380.1">
    <property type="nucleotide sequence ID" value="NZ_JQSG02000003.1"/>
</dbReference>
<name>A0A1A6C3W3_9GAMM</name>
<dbReference type="NCBIfam" id="NF009466">
    <property type="entry name" value="PRK12826.1-2"/>
    <property type="match status" value="1"/>
</dbReference>
<dbReference type="AlphaFoldDB" id="A0A1A6C3W3"/>
<dbReference type="PROSITE" id="PS00061">
    <property type="entry name" value="ADH_SHORT"/>
    <property type="match status" value="1"/>
</dbReference>
<evidence type="ECO:0000313" key="3">
    <source>
        <dbReference type="EMBL" id="OBS09251.1"/>
    </source>
</evidence>
<reference evidence="3 4" key="1">
    <citation type="journal article" date="2014" name="Genome Announc.">
        <title>Draft Genome Sequence of the Iron-Oxidizing, Acidophilic, and Halotolerant 'Thiobacillus prosperus' Type Strain DSM 5130.</title>
        <authorList>
            <person name="Ossandon F.J."/>
            <person name="Cardenas J.P."/>
            <person name="Corbett M."/>
            <person name="Quatrini R."/>
            <person name="Holmes D.S."/>
            <person name="Watkin E."/>
        </authorList>
    </citation>
    <scope>NUCLEOTIDE SEQUENCE [LARGE SCALE GENOMIC DNA]</scope>
    <source>
        <strain evidence="3 4">DSM 5130</strain>
    </source>
</reference>
<gene>
    <name evidence="3" type="ORF">Thpro_021579</name>
</gene>
<comment type="similarity">
    <text evidence="1">Belongs to the short-chain dehydrogenases/reductases (SDR) family.</text>
</comment>
<dbReference type="InterPro" id="IPR050259">
    <property type="entry name" value="SDR"/>
</dbReference>
<dbReference type="InterPro" id="IPR057326">
    <property type="entry name" value="KR_dom"/>
</dbReference>
<protein>
    <submittedName>
        <fullName evidence="3">Short-chain dehydrogenase</fullName>
    </submittedName>
</protein>
<feature type="domain" description="Ketoreductase" evidence="2">
    <location>
        <begin position="8"/>
        <end position="202"/>
    </location>
</feature>
<sequence length="250" mass="25627">MQIDLSGRTALVTGAASGIGRATALALGEAGARVAVNHLDRAAEADEVVDRLRALGARAIACEADVTDGAQVGAMIDKVVAALDGIDILVNNAGIILERPFLDMDEADWDRVLGTDLKSVFLCCRAALPDMLARGGGCIVNVASELGYLGRAGYAAYASAKAGVIGLTRSLAREFAPTIRVNAVAPGPVATAMLDPSLMSPEVIARETDIPLGRLGHPEEIAASVVFLASPLASFYCGQTLGPNGGALMT</sequence>
<dbReference type="SUPFAM" id="SSF51735">
    <property type="entry name" value="NAD(P)-binding Rossmann-fold domains"/>
    <property type="match status" value="1"/>
</dbReference>
<proteinExistence type="inferred from homology"/>
<dbReference type="EMBL" id="JQSG02000003">
    <property type="protein sequence ID" value="OBS09251.1"/>
    <property type="molecule type" value="Genomic_DNA"/>
</dbReference>
<dbReference type="Pfam" id="PF13561">
    <property type="entry name" value="adh_short_C2"/>
    <property type="match status" value="1"/>
</dbReference>
<dbReference type="InterPro" id="IPR036291">
    <property type="entry name" value="NAD(P)-bd_dom_sf"/>
</dbReference>
<dbReference type="Gene3D" id="3.40.50.720">
    <property type="entry name" value="NAD(P)-binding Rossmann-like Domain"/>
    <property type="match status" value="1"/>
</dbReference>
<dbReference type="InterPro" id="IPR020904">
    <property type="entry name" value="Sc_DH/Rdtase_CS"/>
</dbReference>
<evidence type="ECO:0000259" key="2">
    <source>
        <dbReference type="SMART" id="SM00822"/>
    </source>
</evidence>
<organism evidence="3 4">
    <name type="scientific">Acidihalobacter prosperus</name>
    <dbReference type="NCBI Taxonomy" id="160660"/>
    <lineage>
        <taxon>Bacteria</taxon>
        <taxon>Pseudomonadati</taxon>
        <taxon>Pseudomonadota</taxon>
        <taxon>Gammaproteobacteria</taxon>
        <taxon>Chromatiales</taxon>
        <taxon>Ectothiorhodospiraceae</taxon>
        <taxon>Acidihalobacter</taxon>
    </lineage>
</organism>
<keyword evidence="4" id="KW-1185">Reference proteome</keyword>
<dbReference type="PRINTS" id="PR00080">
    <property type="entry name" value="SDRFAMILY"/>
</dbReference>
<dbReference type="STRING" id="160660.BJI67_01870"/>
<evidence type="ECO:0000313" key="4">
    <source>
        <dbReference type="Proteomes" id="UP000029273"/>
    </source>
</evidence>
<dbReference type="PANTHER" id="PTHR42879">
    <property type="entry name" value="3-OXOACYL-(ACYL-CARRIER-PROTEIN) REDUCTASE"/>
    <property type="match status" value="1"/>
</dbReference>
<accession>A0A1A6C3W3</accession>
<dbReference type="GO" id="GO:0032787">
    <property type="term" value="P:monocarboxylic acid metabolic process"/>
    <property type="evidence" value="ECO:0007669"/>
    <property type="project" value="UniProtKB-ARBA"/>
</dbReference>
<dbReference type="SMART" id="SM00822">
    <property type="entry name" value="PKS_KR"/>
    <property type="match status" value="1"/>
</dbReference>
<comment type="caution">
    <text evidence="3">The sequence shown here is derived from an EMBL/GenBank/DDBJ whole genome shotgun (WGS) entry which is preliminary data.</text>
</comment>
<dbReference type="Proteomes" id="UP000029273">
    <property type="component" value="Unassembled WGS sequence"/>
</dbReference>
<evidence type="ECO:0000256" key="1">
    <source>
        <dbReference type="ARBA" id="ARBA00006484"/>
    </source>
</evidence>
<dbReference type="InterPro" id="IPR002347">
    <property type="entry name" value="SDR_fam"/>
</dbReference>
<dbReference type="PANTHER" id="PTHR42879:SF2">
    <property type="entry name" value="3-OXOACYL-[ACYL-CARRIER-PROTEIN] REDUCTASE FABG"/>
    <property type="match status" value="1"/>
</dbReference>
<dbReference type="NCBIfam" id="NF005559">
    <property type="entry name" value="PRK07231.1"/>
    <property type="match status" value="1"/>
</dbReference>
<dbReference type="PRINTS" id="PR00081">
    <property type="entry name" value="GDHRDH"/>
</dbReference>
<dbReference type="OrthoDB" id="5801166at2"/>